<dbReference type="Proteomes" id="UP000494216">
    <property type="component" value="Unassembled WGS sequence"/>
</dbReference>
<sequence length="323" mass="35932">MYKLTIEEKTYSCQPDETVLDALLRGNVNISYACKKGTCHSCMVRSPDTVPPEAAQAGLKNTLKKRNHFLACLCHPEQDMVIKLPDQSEFYTEGTVVVNEMLNRNTLLLIIAFKDAFEFNAGQFVNLQRADGLTRSYSIANTPQESNTLEFHIRRLPGGRFSEWLHDEIKAGDTIAVSEPRGHCFYLPEKSEQGILLVGTGTGLAPLAGILTDALAQGHSGPIYLFHGSREVEDLYRIDEMRQLAEQHQNFHYIPCISSNHVPAGFSHGRANEVALATLTDLKGWRVFLCGHPEMVNQMKKMTFLKGAASADIYADAFLVTPT</sequence>
<feature type="domain" description="FAD-binding FR-type" evidence="3">
    <location>
        <begin position="89"/>
        <end position="187"/>
    </location>
</feature>
<dbReference type="PROSITE" id="PS51085">
    <property type="entry name" value="2FE2S_FER_2"/>
    <property type="match status" value="1"/>
</dbReference>
<dbReference type="PANTHER" id="PTHR47354:SF5">
    <property type="entry name" value="PROTEIN RFBI"/>
    <property type="match status" value="1"/>
</dbReference>
<dbReference type="Pfam" id="PF00970">
    <property type="entry name" value="FAD_binding_6"/>
    <property type="match status" value="1"/>
</dbReference>
<organism evidence="4 5">
    <name type="scientific">Candidatus Methylobacter favarea</name>
    <dbReference type="NCBI Taxonomy" id="2707345"/>
    <lineage>
        <taxon>Bacteria</taxon>
        <taxon>Pseudomonadati</taxon>
        <taxon>Pseudomonadota</taxon>
        <taxon>Gammaproteobacteria</taxon>
        <taxon>Methylococcales</taxon>
        <taxon>Methylococcaceae</taxon>
        <taxon>Methylobacter</taxon>
    </lineage>
</organism>
<proteinExistence type="predicted"/>
<dbReference type="Gene3D" id="3.40.50.80">
    <property type="entry name" value="Nucleotide-binding domain of ferredoxin-NADP reductase (FNR) module"/>
    <property type="match status" value="1"/>
</dbReference>
<evidence type="ECO:0000256" key="1">
    <source>
        <dbReference type="ARBA" id="ARBA00034078"/>
    </source>
</evidence>
<dbReference type="Pfam" id="PF00175">
    <property type="entry name" value="NAD_binding_1"/>
    <property type="match status" value="1"/>
</dbReference>
<dbReference type="InterPro" id="IPR001433">
    <property type="entry name" value="OxRdtase_FAD/NAD-bd"/>
</dbReference>
<dbReference type="PANTHER" id="PTHR47354">
    <property type="entry name" value="NADH OXIDOREDUCTASE HCR"/>
    <property type="match status" value="1"/>
</dbReference>
<keyword evidence="5" id="KW-1185">Reference proteome</keyword>
<reference evidence="4 5" key="1">
    <citation type="submission" date="2020-02" db="EMBL/GenBank/DDBJ databases">
        <authorList>
            <person name="Hogendoorn C."/>
        </authorList>
    </citation>
    <scope>NUCLEOTIDE SEQUENCE [LARGE SCALE GENOMIC DNA]</scope>
    <source>
        <strain evidence="4">METHB21</strain>
    </source>
</reference>
<dbReference type="PROSITE" id="PS51384">
    <property type="entry name" value="FAD_FR"/>
    <property type="match status" value="1"/>
</dbReference>
<feature type="domain" description="2Fe-2S ferredoxin-type" evidence="2">
    <location>
        <begin position="2"/>
        <end position="88"/>
    </location>
</feature>
<dbReference type="RefSeq" id="WP_174624623.1">
    <property type="nucleotide sequence ID" value="NZ_CADCXN010000021.1"/>
</dbReference>
<dbReference type="InterPro" id="IPR017927">
    <property type="entry name" value="FAD-bd_FR_type"/>
</dbReference>
<dbReference type="EMBL" id="CADCXN010000021">
    <property type="protein sequence ID" value="CAA9889631.1"/>
    <property type="molecule type" value="Genomic_DNA"/>
</dbReference>
<dbReference type="Gene3D" id="2.40.30.10">
    <property type="entry name" value="Translation factors"/>
    <property type="match status" value="1"/>
</dbReference>
<dbReference type="PRINTS" id="PR00371">
    <property type="entry name" value="FPNCR"/>
</dbReference>
<dbReference type="InterPro" id="IPR012675">
    <property type="entry name" value="Beta-grasp_dom_sf"/>
</dbReference>
<evidence type="ECO:0000313" key="4">
    <source>
        <dbReference type="EMBL" id="CAA9889631.1"/>
    </source>
</evidence>
<evidence type="ECO:0000313" key="5">
    <source>
        <dbReference type="Proteomes" id="UP000494216"/>
    </source>
</evidence>
<dbReference type="InterPro" id="IPR039261">
    <property type="entry name" value="FNR_nucleotide-bd"/>
</dbReference>
<dbReference type="GO" id="GO:0016491">
    <property type="term" value="F:oxidoreductase activity"/>
    <property type="evidence" value="ECO:0007669"/>
    <property type="project" value="InterPro"/>
</dbReference>
<gene>
    <name evidence="4" type="ORF">METHB2_1170003</name>
</gene>
<comment type="caution">
    <text evidence="4">The sequence shown here is derived from an EMBL/GenBank/DDBJ whole genome shotgun (WGS) entry which is preliminary data.</text>
</comment>
<dbReference type="SUPFAM" id="SSF63380">
    <property type="entry name" value="Riboflavin synthase domain-like"/>
    <property type="match status" value="1"/>
</dbReference>
<dbReference type="InterPro" id="IPR036010">
    <property type="entry name" value="2Fe-2S_ferredoxin-like_sf"/>
</dbReference>
<dbReference type="SUPFAM" id="SSF52343">
    <property type="entry name" value="Ferredoxin reductase-like, C-terminal NADP-linked domain"/>
    <property type="match status" value="1"/>
</dbReference>
<dbReference type="AlphaFoldDB" id="A0A8S0XHE3"/>
<accession>A0A8S0XHE3</accession>
<dbReference type="GO" id="GO:0051536">
    <property type="term" value="F:iron-sulfur cluster binding"/>
    <property type="evidence" value="ECO:0007669"/>
    <property type="project" value="InterPro"/>
</dbReference>
<evidence type="ECO:0000259" key="3">
    <source>
        <dbReference type="PROSITE" id="PS51384"/>
    </source>
</evidence>
<dbReference type="Pfam" id="PF00111">
    <property type="entry name" value="Fer2"/>
    <property type="match status" value="1"/>
</dbReference>
<dbReference type="CDD" id="cd00207">
    <property type="entry name" value="fer2"/>
    <property type="match status" value="1"/>
</dbReference>
<dbReference type="InterPro" id="IPR001709">
    <property type="entry name" value="Flavoprot_Pyr_Nucl_cyt_Rdtase"/>
</dbReference>
<comment type="cofactor">
    <cofactor evidence="1">
        <name>[2Fe-2S] cluster</name>
        <dbReference type="ChEBI" id="CHEBI:190135"/>
    </cofactor>
</comment>
<dbReference type="CDD" id="cd06194">
    <property type="entry name" value="FNR_N-term_Iron_sulfur_binding"/>
    <property type="match status" value="1"/>
</dbReference>
<dbReference type="PRINTS" id="PR00410">
    <property type="entry name" value="PHEHYDRXLASE"/>
</dbReference>
<dbReference type="InterPro" id="IPR001041">
    <property type="entry name" value="2Fe-2S_ferredoxin-type"/>
</dbReference>
<dbReference type="InterPro" id="IPR050415">
    <property type="entry name" value="MRET"/>
</dbReference>
<name>A0A8S0XHE3_9GAMM</name>
<dbReference type="Gene3D" id="3.10.20.30">
    <property type="match status" value="1"/>
</dbReference>
<dbReference type="InterPro" id="IPR008333">
    <property type="entry name" value="Cbr1-like_FAD-bd_dom"/>
</dbReference>
<dbReference type="InterPro" id="IPR017938">
    <property type="entry name" value="Riboflavin_synthase-like_b-brl"/>
</dbReference>
<protein>
    <submittedName>
        <fullName evidence="4">Oxidoreductase FAD/NAD(P)-binding domain protein</fullName>
    </submittedName>
</protein>
<dbReference type="SUPFAM" id="SSF54292">
    <property type="entry name" value="2Fe-2S ferredoxin-like"/>
    <property type="match status" value="1"/>
</dbReference>
<evidence type="ECO:0000259" key="2">
    <source>
        <dbReference type="PROSITE" id="PS51085"/>
    </source>
</evidence>